<reference evidence="1 2" key="1">
    <citation type="submission" date="2019-05" db="EMBL/GenBank/DDBJ databases">
        <title>Another draft genome of Portunus trituberculatus and its Hox gene families provides insights of decapod evolution.</title>
        <authorList>
            <person name="Jeong J.-H."/>
            <person name="Song I."/>
            <person name="Kim S."/>
            <person name="Choi T."/>
            <person name="Kim D."/>
            <person name="Ryu S."/>
            <person name="Kim W."/>
        </authorList>
    </citation>
    <scope>NUCLEOTIDE SEQUENCE [LARGE SCALE GENOMIC DNA]</scope>
    <source>
        <tissue evidence="1">Muscle</tissue>
    </source>
</reference>
<dbReference type="AlphaFoldDB" id="A0A5B7D7L0"/>
<organism evidence="1 2">
    <name type="scientific">Portunus trituberculatus</name>
    <name type="common">Swimming crab</name>
    <name type="synonym">Neptunus trituberculatus</name>
    <dbReference type="NCBI Taxonomy" id="210409"/>
    <lineage>
        <taxon>Eukaryota</taxon>
        <taxon>Metazoa</taxon>
        <taxon>Ecdysozoa</taxon>
        <taxon>Arthropoda</taxon>
        <taxon>Crustacea</taxon>
        <taxon>Multicrustacea</taxon>
        <taxon>Malacostraca</taxon>
        <taxon>Eumalacostraca</taxon>
        <taxon>Eucarida</taxon>
        <taxon>Decapoda</taxon>
        <taxon>Pleocyemata</taxon>
        <taxon>Brachyura</taxon>
        <taxon>Eubrachyura</taxon>
        <taxon>Portunoidea</taxon>
        <taxon>Portunidae</taxon>
        <taxon>Portuninae</taxon>
        <taxon>Portunus</taxon>
    </lineage>
</organism>
<dbReference type="Proteomes" id="UP000324222">
    <property type="component" value="Unassembled WGS sequence"/>
</dbReference>
<evidence type="ECO:0000313" key="2">
    <source>
        <dbReference type="Proteomes" id="UP000324222"/>
    </source>
</evidence>
<sequence length="133" mass="14495">MREFLAKAGLVKAELSNPSEQEPEPAICLSITSHPAHSAIARQKRQRERVGGGGCDDVMTIQPRSTHSNGLVPGTNFTAFSTESVSENVCLWKSESATSTNTVIAAEYRESIPSYSHSPAYDLLGTYYNFPML</sequence>
<comment type="caution">
    <text evidence="1">The sequence shown here is derived from an EMBL/GenBank/DDBJ whole genome shotgun (WGS) entry which is preliminary data.</text>
</comment>
<protein>
    <submittedName>
        <fullName evidence="1">Uncharacterized protein</fullName>
    </submittedName>
</protein>
<keyword evidence="2" id="KW-1185">Reference proteome</keyword>
<proteinExistence type="predicted"/>
<name>A0A5B7D7L0_PORTR</name>
<dbReference type="EMBL" id="VSRR010000572">
    <property type="protein sequence ID" value="MPC17255.1"/>
    <property type="molecule type" value="Genomic_DNA"/>
</dbReference>
<accession>A0A5B7D7L0</accession>
<gene>
    <name evidence="1" type="ORF">E2C01_010105</name>
</gene>
<evidence type="ECO:0000313" key="1">
    <source>
        <dbReference type="EMBL" id="MPC17255.1"/>
    </source>
</evidence>